<dbReference type="Pfam" id="PF02653">
    <property type="entry name" value="BPD_transp_2"/>
    <property type="match status" value="1"/>
</dbReference>
<evidence type="ECO:0000313" key="8">
    <source>
        <dbReference type="EMBL" id="BCB70357.1"/>
    </source>
</evidence>
<keyword evidence="9" id="KW-1185">Reference proteome</keyword>
<sequence length="138" mass="14623">MNMPTFSPANHERLKSALRQYGGIFLSLITLCVFFSLTNERFMSLANFMNILQQVAVIAVLAFGMTWVILLGDIDLSVGSMLAVAGMVGAQIIGLGWGFVPAVAITLLAGALMGLVNGVLTAKLMLPAFIVTVATMSI</sequence>
<organism evidence="8 9">
    <name type="scientific">Vreelandella aquamarina</name>
    <dbReference type="NCBI Taxonomy" id="77097"/>
    <lineage>
        <taxon>Bacteria</taxon>
        <taxon>Pseudomonadati</taxon>
        <taxon>Pseudomonadota</taxon>
        <taxon>Gammaproteobacteria</taxon>
        <taxon>Oceanospirillales</taxon>
        <taxon>Halomonadaceae</taxon>
        <taxon>Vreelandella</taxon>
    </lineage>
</organism>
<dbReference type="AlphaFoldDB" id="A0A6F8XB88"/>
<evidence type="ECO:0000256" key="1">
    <source>
        <dbReference type="ARBA" id="ARBA00004429"/>
    </source>
</evidence>
<feature type="transmembrane region" description="Helical" evidence="7">
    <location>
        <begin position="21"/>
        <end position="39"/>
    </location>
</feature>
<keyword evidence="3" id="KW-1003">Cell membrane</keyword>
<evidence type="ECO:0000256" key="3">
    <source>
        <dbReference type="ARBA" id="ARBA00022475"/>
    </source>
</evidence>
<dbReference type="InterPro" id="IPR001851">
    <property type="entry name" value="ABC_transp_permease"/>
</dbReference>
<evidence type="ECO:0000256" key="6">
    <source>
        <dbReference type="ARBA" id="ARBA00023136"/>
    </source>
</evidence>
<dbReference type="PANTHER" id="PTHR32196:SF72">
    <property type="entry name" value="RIBOSE IMPORT PERMEASE PROTEIN RBSC"/>
    <property type="match status" value="1"/>
</dbReference>
<evidence type="ECO:0000313" key="9">
    <source>
        <dbReference type="Proteomes" id="UP000501053"/>
    </source>
</evidence>
<reference evidence="8 9" key="1">
    <citation type="submission" date="2020-03" db="EMBL/GenBank/DDBJ databases">
        <title>Complete Genome Sequence of Halomonas meridiana strain Eplume2, isolated from hydrothermal-plume in the north east Pacific Ocean.</title>
        <authorList>
            <person name="Kurihara Y."/>
            <person name="Kawai S."/>
            <person name="Sakai A."/>
            <person name="Galipon J."/>
            <person name="Arakawa K."/>
        </authorList>
    </citation>
    <scope>NUCLEOTIDE SEQUENCE [LARGE SCALE GENOMIC DNA]</scope>
    <source>
        <strain evidence="8 9">Eplume2</strain>
    </source>
</reference>
<protein>
    <recommendedName>
        <fullName evidence="10">Branched-chain amino acid transport system / permease component</fullName>
    </recommendedName>
</protein>
<dbReference type="PANTHER" id="PTHR32196">
    <property type="entry name" value="ABC TRANSPORTER PERMEASE PROTEIN YPHD-RELATED-RELATED"/>
    <property type="match status" value="1"/>
</dbReference>
<dbReference type="GO" id="GO:0005886">
    <property type="term" value="C:plasma membrane"/>
    <property type="evidence" value="ECO:0007669"/>
    <property type="project" value="UniProtKB-SubCell"/>
</dbReference>
<name>A0A6F8XB88_9GAMM</name>
<comment type="subcellular location">
    <subcellularLocation>
        <location evidence="1">Cell inner membrane</location>
        <topology evidence="1">Multi-pass membrane protein</topology>
    </subcellularLocation>
</comment>
<dbReference type="EMBL" id="AP022869">
    <property type="protein sequence ID" value="BCB70357.1"/>
    <property type="molecule type" value="Genomic_DNA"/>
</dbReference>
<evidence type="ECO:0000256" key="4">
    <source>
        <dbReference type="ARBA" id="ARBA00022692"/>
    </source>
</evidence>
<evidence type="ECO:0008006" key="10">
    <source>
        <dbReference type="Google" id="ProtNLM"/>
    </source>
</evidence>
<evidence type="ECO:0000256" key="5">
    <source>
        <dbReference type="ARBA" id="ARBA00022989"/>
    </source>
</evidence>
<keyword evidence="6 7" id="KW-0472">Membrane</keyword>
<comment type="similarity">
    <text evidence="2">Belongs to the binding-protein-dependent transport system permease family. AraH/RbsC subfamily.</text>
</comment>
<keyword evidence="4 7" id="KW-0812">Transmembrane</keyword>
<feature type="transmembrane region" description="Helical" evidence="7">
    <location>
        <begin position="115"/>
        <end position="136"/>
    </location>
</feature>
<evidence type="ECO:0000256" key="7">
    <source>
        <dbReference type="SAM" id="Phobius"/>
    </source>
</evidence>
<evidence type="ECO:0000256" key="2">
    <source>
        <dbReference type="ARBA" id="ARBA00007942"/>
    </source>
</evidence>
<gene>
    <name evidence="8" type="ORF">HMEPL2_07080</name>
</gene>
<feature type="transmembrane region" description="Helical" evidence="7">
    <location>
        <begin position="51"/>
        <end position="70"/>
    </location>
</feature>
<keyword evidence="5 7" id="KW-1133">Transmembrane helix</keyword>
<dbReference type="GO" id="GO:0022857">
    <property type="term" value="F:transmembrane transporter activity"/>
    <property type="evidence" value="ECO:0007669"/>
    <property type="project" value="InterPro"/>
</dbReference>
<proteinExistence type="inferred from homology"/>
<accession>A0A6F8XB88</accession>
<dbReference type="Proteomes" id="UP000501053">
    <property type="component" value="Chromosome"/>
</dbReference>
<feature type="transmembrane region" description="Helical" evidence="7">
    <location>
        <begin position="82"/>
        <end position="109"/>
    </location>
</feature>